<dbReference type="EMBL" id="HG994583">
    <property type="protein sequence ID" value="CAF2910418.1"/>
    <property type="molecule type" value="Genomic_DNA"/>
</dbReference>
<evidence type="ECO:0000313" key="2">
    <source>
        <dbReference type="Proteomes" id="UP000675881"/>
    </source>
</evidence>
<reference evidence="1" key="1">
    <citation type="submission" date="2021-02" db="EMBL/GenBank/DDBJ databases">
        <authorList>
            <person name="Bekaert M."/>
        </authorList>
    </citation>
    <scope>NUCLEOTIDE SEQUENCE</scope>
    <source>
        <strain evidence="1">IoA-00</strain>
    </source>
</reference>
<name>A0A7R8H7I3_LEPSM</name>
<gene>
    <name evidence="1" type="ORF">LSAA_8685</name>
</gene>
<evidence type="ECO:0000313" key="1">
    <source>
        <dbReference type="EMBL" id="CAF2910418.1"/>
    </source>
</evidence>
<protein>
    <submittedName>
        <fullName evidence="1">(salmon louse) hypothetical protein</fullName>
    </submittedName>
</protein>
<sequence length="107" mass="11987">MFQVPLVASIIKVHTTHLGIFCFAKILLNPLSNLEDILESGEDEVLDLPIPSSKALVTPSNVRWNSTNDAVKRVQELRNNDRLAFGSILTDANLPKLSDYHNEFIDQ</sequence>
<organism evidence="1 2">
    <name type="scientific">Lepeophtheirus salmonis</name>
    <name type="common">Salmon louse</name>
    <name type="synonym">Caligus salmonis</name>
    <dbReference type="NCBI Taxonomy" id="72036"/>
    <lineage>
        <taxon>Eukaryota</taxon>
        <taxon>Metazoa</taxon>
        <taxon>Ecdysozoa</taxon>
        <taxon>Arthropoda</taxon>
        <taxon>Crustacea</taxon>
        <taxon>Multicrustacea</taxon>
        <taxon>Hexanauplia</taxon>
        <taxon>Copepoda</taxon>
        <taxon>Siphonostomatoida</taxon>
        <taxon>Caligidae</taxon>
        <taxon>Lepeophtheirus</taxon>
    </lineage>
</organism>
<keyword evidence="2" id="KW-1185">Reference proteome</keyword>
<dbReference type="Proteomes" id="UP000675881">
    <property type="component" value="Chromosome 4"/>
</dbReference>
<accession>A0A7R8H7I3</accession>
<dbReference type="AlphaFoldDB" id="A0A7R8H7I3"/>
<proteinExistence type="predicted"/>